<feature type="domain" description="CPW-WPC" evidence="2">
    <location>
        <begin position="41"/>
        <end position="91"/>
    </location>
</feature>
<dbReference type="EMBL" id="MN740355">
    <property type="protein sequence ID" value="QHU02238.1"/>
    <property type="molecule type" value="Genomic_DNA"/>
</dbReference>
<keyword evidence="1" id="KW-0472">Membrane</keyword>
<sequence>MTFQKSVLTVSIVLFIFIMIVIATMMSGSKKNMIYPPQTGQCPDFWSLGTDGIKCYNTHNLGNKCASPSDFSKMTLKQRCTFSKACQIGWDGITNAQDNEGKPKYC</sequence>
<evidence type="ECO:0000313" key="3">
    <source>
        <dbReference type="EMBL" id="QHU02238.1"/>
    </source>
</evidence>
<dbReference type="AlphaFoldDB" id="A0A6C0JEQ4"/>
<evidence type="ECO:0000259" key="2">
    <source>
        <dbReference type="Pfam" id="PF09717"/>
    </source>
</evidence>
<accession>A0A6C0JEQ4</accession>
<proteinExistence type="predicted"/>
<dbReference type="Pfam" id="PF09717">
    <property type="entry name" value="CPW_WPC"/>
    <property type="match status" value="1"/>
</dbReference>
<dbReference type="InterPro" id="IPR006387">
    <property type="entry name" value="CPW_WPC_dom"/>
</dbReference>
<protein>
    <recommendedName>
        <fullName evidence="2">CPW-WPC domain-containing protein</fullName>
    </recommendedName>
</protein>
<organism evidence="3">
    <name type="scientific">viral metagenome</name>
    <dbReference type="NCBI Taxonomy" id="1070528"/>
    <lineage>
        <taxon>unclassified sequences</taxon>
        <taxon>metagenomes</taxon>
        <taxon>organismal metagenomes</taxon>
    </lineage>
</organism>
<name>A0A6C0JEQ4_9ZZZZ</name>
<keyword evidence="1" id="KW-0812">Transmembrane</keyword>
<feature type="transmembrane region" description="Helical" evidence="1">
    <location>
        <begin position="6"/>
        <end position="26"/>
    </location>
</feature>
<reference evidence="3" key="1">
    <citation type="journal article" date="2020" name="Nature">
        <title>Giant virus diversity and host interactions through global metagenomics.</title>
        <authorList>
            <person name="Schulz F."/>
            <person name="Roux S."/>
            <person name="Paez-Espino D."/>
            <person name="Jungbluth S."/>
            <person name="Walsh D.A."/>
            <person name="Denef V.J."/>
            <person name="McMahon K.D."/>
            <person name="Konstantinidis K.T."/>
            <person name="Eloe-Fadrosh E.A."/>
            <person name="Kyrpides N.C."/>
            <person name="Woyke T."/>
        </authorList>
    </citation>
    <scope>NUCLEOTIDE SEQUENCE</scope>
    <source>
        <strain evidence="3">GVMAG-M-3300025880-75</strain>
    </source>
</reference>
<evidence type="ECO:0000256" key="1">
    <source>
        <dbReference type="SAM" id="Phobius"/>
    </source>
</evidence>
<keyword evidence="1" id="KW-1133">Transmembrane helix</keyword>